<dbReference type="AlphaFoldDB" id="A0A1G2P1A4"/>
<protein>
    <submittedName>
        <fullName evidence="2">UDP-N-acetyl-D-glucosamine 2-epimerase, UDP-hydrolysing</fullName>
    </submittedName>
</protein>
<reference evidence="2 3" key="1">
    <citation type="journal article" date="2016" name="Nat. Commun.">
        <title>Thousands of microbial genomes shed light on interconnected biogeochemical processes in an aquifer system.</title>
        <authorList>
            <person name="Anantharaman K."/>
            <person name="Brown C.T."/>
            <person name="Hug L.A."/>
            <person name="Sharon I."/>
            <person name="Castelle C.J."/>
            <person name="Probst A.J."/>
            <person name="Thomas B.C."/>
            <person name="Singh A."/>
            <person name="Wilkins M.J."/>
            <person name="Karaoz U."/>
            <person name="Brodie E.L."/>
            <person name="Williams K.H."/>
            <person name="Hubbard S.S."/>
            <person name="Banfield J.F."/>
        </authorList>
    </citation>
    <scope>NUCLEOTIDE SEQUENCE [LARGE SCALE GENOMIC DNA]</scope>
</reference>
<comment type="caution">
    <text evidence="2">The sequence shown here is derived from an EMBL/GenBank/DDBJ whole genome shotgun (WGS) entry which is preliminary data.</text>
</comment>
<dbReference type="Gene3D" id="3.40.50.2000">
    <property type="entry name" value="Glycogen Phosphorylase B"/>
    <property type="match status" value="2"/>
</dbReference>
<proteinExistence type="predicted"/>
<organism evidence="2 3">
    <name type="scientific">Candidatus Taylorbacteria bacterium RIFCSPLOWO2_02_FULL_46_40</name>
    <dbReference type="NCBI Taxonomy" id="1802329"/>
    <lineage>
        <taxon>Bacteria</taxon>
        <taxon>Candidatus Tayloriibacteriota</taxon>
    </lineage>
</organism>
<dbReference type="PANTHER" id="PTHR43174">
    <property type="entry name" value="UDP-N-ACETYLGLUCOSAMINE 2-EPIMERASE"/>
    <property type="match status" value="1"/>
</dbReference>
<evidence type="ECO:0000313" key="3">
    <source>
        <dbReference type="Proteomes" id="UP000176429"/>
    </source>
</evidence>
<dbReference type="GO" id="GO:0006047">
    <property type="term" value="P:UDP-N-acetylglucosamine metabolic process"/>
    <property type="evidence" value="ECO:0007669"/>
    <property type="project" value="InterPro"/>
</dbReference>
<dbReference type="InterPro" id="IPR029767">
    <property type="entry name" value="WecB-like"/>
</dbReference>
<accession>A0A1G2P1A4</accession>
<dbReference type="Pfam" id="PF02350">
    <property type="entry name" value="Epimerase_2"/>
    <property type="match status" value="1"/>
</dbReference>
<evidence type="ECO:0000259" key="1">
    <source>
        <dbReference type="Pfam" id="PF02350"/>
    </source>
</evidence>
<gene>
    <name evidence="2" type="ORF">A3H68_03285</name>
</gene>
<evidence type="ECO:0000313" key="2">
    <source>
        <dbReference type="EMBL" id="OHA42100.1"/>
    </source>
</evidence>
<dbReference type="GO" id="GO:0004553">
    <property type="term" value="F:hydrolase activity, hydrolyzing O-glycosyl compounds"/>
    <property type="evidence" value="ECO:0007669"/>
    <property type="project" value="InterPro"/>
</dbReference>
<dbReference type="InterPro" id="IPR003331">
    <property type="entry name" value="UDP_GlcNAc_Epimerase_2_dom"/>
</dbReference>
<dbReference type="NCBIfam" id="TIGR03568">
    <property type="entry name" value="NeuC_NnaA"/>
    <property type="match status" value="1"/>
</dbReference>
<name>A0A1G2P1A4_9BACT</name>
<feature type="domain" description="UDP-N-acetylglucosamine 2-epimerase" evidence="1">
    <location>
        <begin position="30"/>
        <end position="378"/>
    </location>
</feature>
<dbReference type="PANTHER" id="PTHR43174:SF3">
    <property type="entry name" value="UDP-N-ACETYLGLUCOSAMINE 2-EPIMERASE"/>
    <property type="match status" value="1"/>
</dbReference>
<dbReference type="SUPFAM" id="SSF53756">
    <property type="entry name" value="UDP-Glycosyltransferase/glycogen phosphorylase"/>
    <property type="match status" value="1"/>
</dbReference>
<dbReference type="Proteomes" id="UP000176429">
    <property type="component" value="Unassembled WGS sequence"/>
</dbReference>
<dbReference type="EMBL" id="MHSH01000012">
    <property type="protein sequence ID" value="OHA42100.1"/>
    <property type="molecule type" value="Genomic_DNA"/>
</dbReference>
<dbReference type="InterPro" id="IPR020004">
    <property type="entry name" value="UDP-GlcNAc_Epase"/>
</dbReference>
<sequence length="391" mass="43860">MALKKQKKRRICFVITSFIHYSRNMLILDELLKRKDVDLHVLVGGTALLSKYSSKFAHIKELLRKDGHRNIHELYFNLEGDSSVIKAKTVGLGIIEFTSFFNDIKPDLVVVRGDRFEILAAAVAAAYMQIPVAHIEGGDTTGSIDESVRHAVTKLSHIHFATNEPAYKRVLKLGEHPDYVFNFGSPDVELVSKLVNGKLSIDLAKTGSGFPIDLKTPYLLVMYHPDASDLKNVSKNTRSLLKVVHRMNLPAIWFWPNFDAGAEDISHELRVFRDTISDHKIKFSRYLPPRDFLVLLKNTLCLIGNSSAGIKESSFLGIPVVNIGGRQGARLRAGNVHSVSYDEKEIENGIIRQIAAGRFPVSNLYFTPDTSKKIAKTLATIPLYFQKKFVD</sequence>